<dbReference type="RefSeq" id="WP_073122446.1">
    <property type="nucleotide sequence ID" value="NZ_FRAA01000003.1"/>
</dbReference>
<dbReference type="InterPro" id="IPR018764">
    <property type="entry name" value="RskA_C"/>
</dbReference>
<dbReference type="EMBL" id="FRAA01000003">
    <property type="protein sequence ID" value="SHK20242.1"/>
    <property type="molecule type" value="Genomic_DNA"/>
</dbReference>
<dbReference type="Pfam" id="PF10099">
    <property type="entry name" value="RskA_C"/>
    <property type="match status" value="1"/>
</dbReference>
<gene>
    <name evidence="2" type="ORF">SAMN04488028_103349</name>
</gene>
<proteinExistence type="predicted"/>
<reference evidence="3" key="1">
    <citation type="submission" date="2016-11" db="EMBL/GenBank/DDBJ databases">
        <authorList>
            <person name="Varghese N."/>
            <person name="Submissions S."/>
        </authorList>
    </citation>
    <scope>NUCLEOTIDE SEQUENCE [LARGE SCALE GENOMIC DNA]</scope>
    <source>
        <strain evidence="3">DSM 26134</strain>
    </source>
</reference>
<accession>A0A1M6QJ33</accession>
<protein>
    <recommendedName>
        <fullName evidence="1">Anti-sigma K factor RskA C-terminal domain-containing protein</fullName>
    </recommendedName>
</protein>
<sequence length="293" mass="30265">MKKLILSLTLCAVLFTACKEDEGSAMGVLSLDISGLGDLGDDYVYEGWIIVDGSPVSTGVFSVNDAGVLDQTRFEVDEAILASATTFVLSIEPEMDSDPAPSATKILGGDFSGDAATVMISHTAALGTSFTEVGGSYILKTPTTTTDSDDLSGVWFLDPATGTPALINLPDLTSKTGWVYEGWAVIDGQPVSTGRFNMDTGADQSSAFSGPESGPGFPGEDFITNAPSGLTFPTDLTDGGVIVLSIEPEPDNSLNPFELKPLRGAVPSGLAPGTLQAMENIAASTYASGTVSR</sequence>
<evidence type="ECO:0000313" key="2">
    <source>
        <dbReference type="EMBL" id="SHK20242.1"/>
    </source>
</evidence>
<dbReference type="PROSITE" id="PS51257">
    <property type="entry name" value="PROKAR_LIPOPROTEIN"/>
    <property type="match status" value="1"/>
</dbReference>
<name>A0A1M6QJ33_REIAG</name>
<dbReference type="Proteomes" id="UP000184474">
    <property type="component" value="Unassembled WGS sequence"/>
</dbReference>
<dbReference type="AlphaFoldDB" id="A0A1M6QJ33"/>
<dbReference type="GO" id="GO:0005886">
    <property type="term" value="C:plasma membrane"/>
    <property type="evidence" value="ECO:0007669"/>
    <property type="project" value="InterPro"/>
</dbReference>
<dbReference type="STRING" id="156994.SAMN04488028_103349"/>
<organism evidence="2 3">
    <name type="scientific">Reichenbachiella agariperforans</name>
    <dbReference type="NCBI Taxonomy" id="156994"/>
    <lineage>
        <taxon>Bacteria</taxon>
        <taxon>Pseudomonadati</taxon>
        <taxon>Bacteroidota</taxon>
        <taxon>Cytophagia</taxon>
        <taxon>Cytophagales</taxon>
        <taxon>Reichenbachiellaceae</taxon>
        <taxon>Reichenbachiella</taxon>
    </lineage>
</organism>
<keyword evidence="3" id="KW-1185">Reference proteome</keyword>
<feature type="domain" description="Anti-sigma K factor RskA C-terminal" evidence="1">
    <location>
        <begin position="30"/>
        <end position="102"/>
    </location>
</feature>
<evidence type="ECO:0000259" key="1">
    <source>
        <dbReference type="Pfam" id="PF10099"/>
    </source>
</evidence>
<evidence type="ECO:0000313" key="3">
    <source>
        <dbReference type="Proteomes" id="UP000184474"/>
    </source>
</evidence>